<dbReference type="Gene3D" id="3.20.20.60">
    <property type="entry name" value="Phosphoenolpyruvate-binding domains"/>
    <property type="match status" value="1"/>
</dbReference>
<dbReference type="GO" id="GO:0016829">
    <property type="term" value="F:lyase activity"/>
    <property type="evidence" value="ECO:0007669"/>
    <property type="project" value="UniProtKB-KW"/>
</dbReference>
<gene>
    <name evidence="1" type="ORF">GCM10009663_31610</name>
</gene>
<dbReference type="InterPro" id="IPR040442">
    <property type="entry name" value="Pyrv_kinase-like_dom_sf"/>
</dbReference>
<dbReference type="EMBL" id="BAAALD010000026">
    <property type="protein sequence ID" value="GAA1085567.1"/>
    <property type="molecule type" value="Genomic_DNA"/>
</dbReference>
<sequence>MTAQHQKAQLFRSLHDSAAPLALANAWDAASARLVEAAGAKAVATTSAGVAWGLGAADGNHLDRDRAIALIGRVTAAVSVPVTADIESGFGATPADVAATVAEVLAAGAVGINIEDARTDGGPGLRPTEEQAERIAAARRAADDADIPLYINARVDTYLRAVGTGETRLKETIERAAAYLEAGATGIFVPGVTDPAVVAALTAGIDAPVNILAGPGAPSVAELSGLGVARVSLGSSVAEAAYAVVRKVAAELAATGTYTGLADALDYGELNALMKG</sequence>
<dbReference type="Pfam" id="PF13714">
    <property type="entry name" value="PEP_mutase"/>
    <property type="match status" value="1"/>
</dbReference>
<comment type="caution">
    <text evidence="1">The sequence shown here is derived from an EMBL/GenBank/DDBJ whole genome shotgun (WGS) entry which is preliminary data.</text>
</comment>
<organism evidence="1 2">
    <name type="scientific">Kitasatospora arboriphila</name>
    <dbReference type="NCBI Taxonomy" id="258052"/>
    <lineage>
        <taxon>Bacteria</taxon>
        <taxon>Bacillati</taxon>
        <taxon>Actinomycetota</taxon>
        <taxon>Actinomycetes</taxon>
        <taxon>Kitasatosporales</taxon>
        <taxon>Streptomycetaceae</taxon>
        <taxon>Kitasatospora</taxon>
    </lineage>
</organism>
<dbReference type="PANTHER" id="PTHR42905:SF16">
    <property type="entry name" value="CARBOXYPHOSPHONOENOLPYRUVATE PHOSPHONOMUTASE-LIKE PROTEIN (AFU_ORTHOLOGUE AFUA_5G07230)"/>
    <property type="match status" value="1"/>
</dbReference>
<keyword evidence="2" id="KW-1185">Reference proteome</keyword>
<dbReference type="SUPFAM" id="SSF51621">
    <property type="entry name" value="Phosphoenolpyruvate/pyruvate domain"/>
    <property type="match status" value="1"/>
</dbReference>
<accession>A0ABN1THU2</accession>
<evidence type="ECO:0000313" key="1">
    <source>
        <dbReference type="EMBL" id="GAA1085567.1"/>
    </source>
</evidence>
<dbReference type="RefSeq" id="WP_344624241.1">
    <property type="nucleotide sequence ID" value="NZ_BAAALD010000026.1"/>
</dbReference>
<dbReference type="CDD" id="cd00377">
    <property type="entry name" value="ICL_PEPM"/>
    <property type="match status" value="1"/>
</dbReference>
<dbReference type="Gene3D" id="6.10.250.2750">
    <property type="match status" value="1"/>
</dbReference>
<dbReference type="PANTHER" id="PTHR42905">
    <property type="entry name" value="PHOSPHOENOLPYRUVATE CARBOXYLASE"/>
    <property type="match status" value="1"/>
</dbReference>
<keyword evidence="1" id="KW-0456">Lyase</keyword>
<dbReference type="Proteomes" id="UP001499987">
    <property type="component" value="Unassembled WGS sequence"/>
</dbReference>
<evidence type="ECO:0000313" key="2">
    <source>
        <dbReference type="Proteomes" id="UP001499987"/>
    </source>
</evidence>
<dbReference type="InterPro" id="IPR015813">
    <property type="entry name" value="Pyrv/PenolPyrv_kinase-like_dom"/>
</dbReference>
<dbReference type="InterPro" id="IPR039556">
    <property type="entry name" value="ICL/PEPM"/>
</dbReference>
<name>A0ABN1THU2_9ACTN</name>
<proteinExistence type="predicted"/>
<protein>
    <submittedName>
        <fullName evidence="1">Isocitrate lyase/phosphoenolpyruvate mutase family protein</fullName>
    </submittedName>
</protein>
<reference evidence="1 2" key="1">
    <citation type="journal article" date="2019" name="Int. J. Syst. Evol. Microbiol.">
        <title>The Global Catalogue of Microorganisms (GCM) 10K type strain sequencing project: providing services to taxonomists for standard genome sequencing and annotation.</title>
        <authorList>
            <consortium name="The Broad Institute Genomics Platform"/>
            <consortium name="The Broad Institute Genome Sequencing Center for Infectious Disease"/>
            <person name="Wu L."/>
            <person name="Ma J."/>
        </authorList>
    </citation>
    <scope>NUCLEOTIDE SEQUENCE [LARGE SCALE GENOMIC DNA]</scope>
    <source>
        <strain evidence="1 2">JCM 13002</strain>
    </source>
</reference>